<name>A0A2I0LDF6_PUNGR</name>
<evidence type="ECO:0000256" key="2">
    <source>
        <dbReference type="SAM" id="SignalP"/>
    </source>
</evidence>
<sequence length="154" mass="17444">MAFTSCGLLLLPLPLLLFLCAKVSTGGRKDETRRDRCRGIVTLFEKSNAGNEEISTKPSRESKAVTGSTSKEDKTQETEKETHPHCPCNSIQRKNPQGLNGASSTRMRHGVITPHAFQKFYNIRRVLQHFHGSRSPTRTHHFKQRLKQHSLHSQ</sequence>
<protein>
    <recommendedName>
        <fullName evidence="5">Secreted protein</fullName>
    </recommendedName>
</protein>
<dbReference type="Proteomes" id="UP000233551">
    <property type="component" value="Unassembled WGS sequence"/>
</dbReference>
<evidence type="ECO:0000313" key="3">
    <source>
        <dbReference type="EMBL" id="PKI78707.1"/>
    </source>
</evidence>
<dbReference type="AlphaFoldDB" id="A0A2I0LDF6"/>
<feature type="chain" id="PRO_5014170792" description="Secreted protein" evidence="2">
    <location>
        <begin position="27"/>
        <end position="154"/>
    </location>
</feature>
<proteinExistence type="predicted"/>
<organism evidence="3 4">
    <name type="scientific">Punica granatum</name>
    <name type="common">Pomegranate</name>
    <dbReference type="NCBI Taxonomy" id="22663"/>
    <lineage>
        <taxon>Eukaryota</taxon>
        <taxon>Viridiplantae</taxon>
        <taxon>Streptophyta</taxon>
        <taxon>Embryophyta</taxon>
        <taxon>Tracheophyta</taxon>
        <taxon>Spermatophyta</taxon>
        <taxon>Magnoliopsida</taxon>
        <taxon>eudicotyledons</taxon>
        <taxon>Gunneridae</taxon>
        <taxon>Pentapetalae</taxon>
        <taxon>rosids</taxon>
        <taxon>malvids</taxon>
        <taxon>Myrtales</taxon>
        <taxon>Lythraceae</taxon>
        <taxon>Punica</taxon>
    </lineage>
</organism>
<reference evidence="3 4" key="1">
    <citation type="submission" date="2017-11" db="EMBL/GenBank/DDBJ databases">
        <title>De-novo sequencing of pomegranate (Punica granatum L.) genome.</title>
        <authorList>
            <person name="Akparov Z."/>
            <person name="Amiraslanov A."/>
            <person name="Hajiyeva S."/>
            <person name="Abbasov M."/>
            <person name="Kaur K."/>
            <person name="Hamwieh A."/>
            <person name="Solovyev V."/>
            <person name="Salamov A."/>
            <person name="Braich B."/>
            <person name="Kosarev P."/>
            <person name="Mahmoud A."/>
            <person name="Hajiyev E."/>
            <person name="Babayeva S."/>
            <person name="Izzatullayeva V."/>
            <person name="Mammadov A."/>
            <person name="Mammadov A."/>
            <person name="Sharifova S."/>
            <person name="Ojaghi J."/>
            <person name="Eynullazada K."/>
            <person name="Bayramov B."/>
            <person name="Abdulazimova A."/>
            <person name="Shahmuradov I."/>
        </authorList>
    </citation>
    <scope>NUCLEOTIDE SEQUENCE [LARGE SCALE GENOMIC DNA]</scope>
    <source>
        <strain evidence="4">cv. AG2017</strain>
        <tissue evidence="3">Leaf</tissue>
    </source>
</reference>
<feature type="signal peptide" evidence="2">
    <location>
        <begin position="1"/>
        <end position="26"/>
    </location>
</feature>
<keyword evidence="4" id="KW-1185">Reference proteome</keyword>
<comment type="caution">
    <text evidence="3">The sequence shown here is derived from an EMBL/GenBank/DDBJ whole genome shotgun (WGS) entry which is preliminary data.</text>
</comment>
<feature type="region of interest" description="Disordered" evidence="1">
    <location>
        <begin position="48"/>
        <end position="103"/>
    </location>
</feature>
<evidence type="ECO:0000313" key="4">
    <source>
        <dbReference type="Proteomes" id="UP000233551"/>
    </source>
</evidence>
<feature type="region of interest" description="Disordered" evidence="1">
    <location>
        <begin position="131"/>
        <end position="154"/>
    </location>
</feature>
<evidence type="ECO:0000256" key="1">
    <source>
        <dbReference type="SAM" id="MobiDB-lite"/>
    </source>
</evidence>
<feature type="compositionally biased region" description="Basic and acidic residues" evidence="1">
    <location>
        <begin position="54"/>
        <end position="63"/>
    </location>
</feature>
<evidence type="ECO:0008006" key="5">
    <source>
        <dbReference type="Google" id="ProtNLM"/>
    </source>
</evidence>
<feature type="compositionally biased region" description="Polar residues" evidence="1">
    <location>
        <begin position="89"/>
        <end position="103"/>
    </location>
</feature>
<feature type="compositionally biased region" description="Basic and acidic residues" evidence="1">
    <location>
        <begin position="70"/>
        <end position="84"/>
    </location>
</feature>
<gene>
    <name evidence="3" type="ORF">CRG98_000932</name>
</gene>
<dbReference type="EMBL" id="PGOL01000037">
    <property type="protein sequence ID" value="PKI78707.1"/>
    <property type="molecule type" value="Genomic_DNA"/>
</dbReference>
<accession>A0A2I0LDF6</accession>
<keyword evidence="2" id="KW-0732">Signal</keyword>